<dbReference type="GO" id="GO:0046872">
    <property type="term" value="F:metal ion binding"/>
    <property type="evidence" value="ECO:0007669"/>
    <property type="project" value="UniProtKB-KW"/>
</dbReference>
<dbReference type="Gene3D" id="3.20.20.70">
    <property type="entry name" value="Aldolase class I"/>
    <property type="match status" value="1"/>
</dbReference>
<dbReference type="AlphaFoldDB" id="A0A1W6TIW5"/>
<evidence type="ECO:0000256" key="10">
    <source>
        <dbReference type="ARBA" id="ARBA00023014"/>
    </source>
</evidence>
<comment type="cofactor">
    <cofactor evidence="1">
        <name>[4Fe-4S] cluster</name>
        <dbReference type="ChEBI" id="CHEBI:49883"/>
    </cofactor>
</comment>
<evidence type="ECO:0000313" key="13">
    <source>
        <dbReference type="EMBL" id="ARP20699.1"/>
    </source>
</evidence>
<keyword evidence="6" id="KW-0949">S-adenosyl-L-methionine</keyword>
<sequence length="156" mass="17855">MNYSALRKEDYANGEGRRVSLFVSGCEHACEGCFNQKAMSFDAGHPFTMGTMSEIVEALHDADGFSLLGGEPMHPRHQDVITFILRFIKTHLGKNVWVWTGYTHEQLLEMEHPALKYVDVLIDGKYEKSQRTVKPWRGSDNQRLLHLIDCKVIKEC</sequence>
<keyword evidence="7" id="KW-0479">Metal-binding</keyword>
<dbReference type="InterPro" id="IPR034457">
    <property type="entry name" value="Organic_radical-activating"/>
</dbReference>
<dbReference type="PANTHER" id="PTHR30352:SF2">
    <property type="entry name" value="ANAEROBIC RIBONUCLEOSIDE-TRIPHOSPHATE REDUCTASE-ACTIVATING PROTEIN"/>
    <property type="match status" value="1"/>
</dbReference>
<keyword evidence="10" id="KW-0411">Iron-sulfur</keyword>
<evidence type="ECO:0000256" key="9">
    <source>
        <dbReference type="ARBA" id="ARBA00023004"/>
    </source>
</evidence>
<gene>
    <name evidence="13" type="ORF">K05K4_39750</name>
</gene>
<dbReference type="PROSITE" id="PS01087">
    <property type="entry name" value="RADICAL_ACTIVATING"/>
    <property type="match status" value="1"/>
</dbReference>
<dbReference type="GO" id="GO:0004748">
    <property type="term" value="F:ribonucleoside-diphosphate reductase activity, thioredoxin disulfide as acceptor"/>
    <property type="evidence" value="ECO:0007669"/>
    <property type="project" value="TreeGrafter"/>
</dbReference>
<dbReference type="SFLD" id="SFLDG01066">
    <property type="entry name" value="organic_radical-activating_enz"/>
    <property type="match status" value="1"/>
</dbReference>
<evidence type="ECO:0000256" key="7">
    <source>
        <dbReference type="ARBA" id="ARBA00022723"/>
    </source>
</evidence>
<evidence type="ECO:0000256" key="8">
    <source>
        <dbReference type="ARBA" id="ARBA00023002"/>
    </source>
</evidence>
<evidence type="ECO:0000256" key="1">
    <source>
        <dbReference type="ARBA" id="ARBA00001966"/>
    </source>
</evidence>
<dbReference type="EC" id="1.97.1.-" evidence="12"/>
<dbReference type="InterPro" id="IPR007197">
    <property type="entry name" value="rSAM"/>
</dbReference>
<comment type="function">
    <text evidence="2 12">Activation of anaerobic ribonucleoside-triphosphate reductase under anaerobic conditions by generation of an organic free radical, using S-adenosylmethionine and reduced flavodoxin as cosubstrates to produce 5'-deoxy-adenosine.</text>
</comment>
<dbReference type="SFLD" id="SFLDG01063">
    <property type="entry name" value="activating_enzymes__group_1"/>
    <property type="match status" value="1"/>
</dbReference>
<dbReference type="NCBIfam" id="TIGR02491">
    <property type="entry name" value="NrdG"/>
    <property type="match status" value="1"/>
</dbReference>
<dbReference type="RefSeq" id="WP_029854329.1">
    <property type="nucleotide sequence ID" value="NZ_CP017890.1"/>
</dbReference>
<evidence type="ECO:0000256" key="4">
    <source>
        <dbReference type="ARBA" id="ARBA00014281"/>
    </source>
</evidence>
<keyword evidence="9" id="KW-0408">Iron</keyword>
<dbReference type="SFLD" id="SFLDS00029">
    <property type="entry name" value="Radical_SAM"/>
    <property type="match status" value="1"/>
</dbReference>
<dbReference type="EMBL" id="CP017903">
    <property type="protein sequence ID" value="ARP20699.1"/>
    <property type="molecule type" value="Genomic_DNA"/>
</dbReference>
<keyword evidence="5" id="KW-0004">4Fe-4S</keyword>
<dbReference type="SFLD" id="SFLDF00299">
    <property type="entry name" value="anaerobic_ribonucleoside-triph"/>
    <property type="match status" value="1"/>
</dbReference>
<name>A0A1W6TIW5_VIBAL</name>
<dbReference type="PIRSF" id="PIRSF000368">
    <property type="entry name" value="NrdG"/>
    <property type="match status" value="1"/>
</dbReference>
<organism evidence="13">
    <name type="scientific">Vibrio alginolyticus</name>
    <dbReference type="NCBI Taxonomy" id="663"/>
    <lineage>
        <taxon>Bacteria</taxon>
        <taxon>Pseudomonadati</taxon>
        <taxon>Pseudomonadota</taxon>
        <taxon>Gammaproteobacteria</taxon>
        <taxon>Vibrionales</taxon>
        <taxon>Vibrionaceae</taxon>
        <taxon>Vibrio</taxon>
    </lineage>
</organism>
<dbReference type="Pfam" id="PF13353">
    <property type="entry name" value="Fer4_12"/>
    <property type="match status" value="1"/>
</dbReference>
<evidence type="ECO:0000256" key="5">
    <source>
        <dbReference type="ARBA" id="ARBA00022485"/>
    </source>
</evidence>
<comment type="similarity">
    <text evidence="3 12">Belongs to the organic radical-activating enzymes family.</text>
</comment>
<accession>A0A1W6TIW5</accession>
<reference evidence="13" key="1">
    <citation type="submission" date="2016-10" db="EMBL/GenBank/DDBJ databases">
        <title>The High Quality Genome of Vibrio alginolyticus K01M1.</title>
        <authorList>
            <person name="Wendling C."/>
            <person name="Chibani C.M."/>
            <person name="Hertel R."/>
            <person name="Sproer C."/>
            <person name="Bunk B."/>
            <person name="Overmann J."/>
            <person name="Roth O."/>
            <person name="Liesegang H."/>
        </authorList>
    </citation>
    <scope>NUCLEOTIDE SEQUENCE</scope>
    <source>
        <strain evidence="13">K05K4</strain>
    </source>
</reference>
<evidence type="ECO:0000256" key="3">
    <source>
        <dbReference type="ARBA" id="ARBA00009777"/>
    </source>
</evidence>
<dbReference type="GO" id="GO:0051539">
    <property type="term" value="F:4 iron, 4 sulfur cluster binding"/>
    <property type="evidence" value="ECO:0007669"/>
    <property type="project" value="UniProtKB-KW"/>
</dbReference>
<evidence type="ECO:0000256" key="2">
    <source>
        <dbReference type="ARBA" id="ARBA00003852"/>
    </source>
</evidence>
<protein>
    <recommendedName>
        <fullName evidence="4 12">Anaerobic ribonucleoside-triphosphate reductase-activating protein</fullName>
        <ecNumber evidence="12">1.97.1.-</ecNumber>
    </recommendedName>
</protein>
<keyword evidence="8 12" id="KW-0560">Oxidoreductase</keyword>
<dbReference type="SUPFAM" id="SSF102114">
    <property type="entry name" value="Radical SAM enzymes"/>
    <property type="match status" value="1"/>
</dbReference>
<evidence type="ECO:0000256" key="12">
    <source>
        <dbReference type="PIRNR" id="PIRNR000368"/>
    </source>
</evidence>
<dbReference type="InterPro" id="IPR001989">
    <property type="entry name" value="Radical_activat_CS"/>
</dbReference>
<dbReference type="InterPro" id="IPR012837">
    <property type="entry name" value="NrdG"/>
</dbReference>
<dbReference type="InterPro" id="IPR013785">
    <property type="entry name" value="Aldolase_TIM"/>
</dbReference>
<evidence type="ECO:0000256" key="6">
    <source>
        <dbReference type="ARBA" id="ARBA00022691"/>
    </source>
</evidence>
<dbReference type="InterPro" id="IPR058240">
    <property type="entry name" value="rSAM_sf"/>
</dbReference>
<comment type="catalytic activity">
    <reaction evidence="11">
        <text>glycyl-[protein] + reduced [flavodoxin] + S-adenosyl-L-methionine = glycin-2-yl radical-[protein] + semiquinone [flavodoxin] + 5'-deoxyadenosine + L-methionine + H(+)</text>
        <dbReference type="Rhea" id="RHEA:61976"/>
        <dbReference type="Rhea" id="RHEA-COMP:10622"/>
        <dbReference type="Rhea" id="RHEA-COMP:14480"/>
        <dbReference type="Rhea" id="RHEA-COMP:15993"/>
        <dbReference type="Rhea" id="RHEA-COMP:15994"/>
        <dbReference type="ChEBI" id="CHEBI:15378"/>
        <dbReference type="ChEBI" id="CHEBI:17319"/>
        <dbReference type="ChEBI" id="CHEBI:29947"/>
        <dbReference type="ChEBI" id="CHEBI:32722"/>
        <dbReference type="ChEBI" id="CHEBI:57618"/>
        <dbReference type="ChEBI" id="CHEBI:57844"/>
        <dbReference type="ChEBI" id="CHEBI:59789"/>
        <dbReference type="ChEBI" id="CHEBI:140311"/>
    </reaction>
</comment>
<dbReference type="PANTHER" id="PTHR30352">
    <property type="entry name" value="PYRUVATE FORMATE-LYASE-ACTIVATING ENZYME"/>
    <property type="match status" value="1"/>
</dbReference>
<evidence type="ECO:0000256" key="11">
    <source>
        <dbReference type="ARBA" id="ARBA00047365"/>
    </source>
</evidence>
<dbReference type="GO" id="GO:0043365">
    <property type="term" value="F:[formate-C-acetyltransferase]-activating enzyme activity"/>
    <property type="evidence" value="ECO:0007669"/>
    <property type="project" value="InterPro"/>
</dbReference>
<proteinExistence type="inferred from homology"/>